<protein>
    <recommendedName>
        <fullName evidence="3 6">DNA replication complex GINS protein SLD5</fullName>
    </recommendedName>
</protein>
<dbReference type="Pfam" id="PF16922">
    <property type="entry name" value="SLD5_C"/>
    <property type="match status" value="1"/>
</dbReference>
<proteinExistence type="inferred from homology"/>
<comment type="subcellular location">
    <subcellularLocation>
        <location evidence="1 6">Nucleus</location>
    </subcellularLocation>
</comment>
<dbReference type="Proteomes" id="UP000001744">
    <property type="component" value="Unassembled WGS sequence"/>
</dbReference>
<comment type="similarity">
    <text evidence="2 6">Belongs to the GINS4/SLD5 family.</text>
</comment>
<dbReference type="HOGENOM" id="CLU_071893_1_1_1"/>
<dbReference type="Pfam" id="PF05916">
    <property type="entry name" value="Sld5"/>
    <property type="match status" value="1"/>
</dbReference>
<keyword evidence="4 6" id="KW-0235">DNA replication</keyword>
<dbReference type="GO" id="GO:0006261">
    <property type="term" value="P:DNA-templated DNA replication"/>
    <property type="evidence" value="ECO:0007669"/>
    <property type="project" value="InterPro"/>
</dbReference>
<evidence type="ECO:0000256" key="4">
    <source>
        <dbReference type="ARBA" id="ARBA00022705"/>
    </source>
</evidence>
<name>B6JYG2_SCHJY</name>
<feature type="domain" description="GINS subunit" evidence="7">
    <location>
        <begin position="55"/>
        <end position="132"/>
    </location>
</feature>
<evidence type="ECO:0000313" key="11">
    <source>
        <dbReference type="Proteomes" id="UP000001744"/>
    </source>
</evidence>
<evidence type="ECO:0000256" key="3">
    <source>
        <dbReference type="ARBA" id="ARBA00014804"/>
    </source>
</evidence>
<dbReference type="InterPro" id="IPR008591">
    <property type="entry name" value="GINS_Sld5"/>
</dbReference>
<keyword evidence="11" id="KW-1185">Reference proteome</keyword>
<dbReference type="InterPro" id="IPR036224">
    <property type="entry name" value="GINS_bundle-like_dom_sf"/>
</dbReference>
<accession>B6JYG2</accession>
<dbReference type="Gene3D" id="1.20.58.1030">
    <property type="match status" value="1"/>
</dbReference>
<keyword evidence="5 6" id="KW-0539">Nucleus</keyword>
<dbReference type="GeneID" id="7052309"/>
<dbReference type="VEuPathDB" id="FungiDB:SJAG_01624"/>
<dbReference type="OMA" id="ILETAWI"/>
<organism evidence="9 11">
    <name type="scientific">Schizosaccharomyces japonicus (strain yFS275 / FY16936)</name>
    <name type="common">Fission yeast</name>
    <dbReference type="NCBI Taxonomy" id="402676"/>
    <lineage>
        <taxon>Eukaryota</taxon>
        <taxon>Fungi</taxon>
        <taxon>Dikarya</taxon>
        <taxon>Ascomycota</taxon>
        <taxon>Taphrinomycotina</taxon>
        <taxon>Schizosaccharomycetes</taxon>
        <taxon>Schizosaccharomycetales</taxon>
        <taxon>Schizosaccharomycetaceae</taxon>
        <taxon>Schizosaccharomyces</taxon>
    </lineage>
</organism>
<evidence type="ECO:0000259" key="7">
    <source>
        <dbReference type="Pfam" id="PF05916"/>
    </source>
</evidence>
<dbReference type="OrthoDB" id="10264956at2759"/>
<dbReference type="SUPFAM" id="SSF160059">
    <property type="entry name" value="PriA/YqbF domain"/>
    <property type="match status" value="1"/>
</dbReference>
<dbReference type="eggNOG" id="KOG3176">
    <property type="taxonomic scope" value="Eukaryota"/>
</dbReference>
<dbReference type="EMBL" id="KE651168">
    <property type="protein sequence ID" value="EEB06580.1"/>
    <property type="molecule type" value="Genomic_DNA"/>
</dbReference>
<dbReference type="STRING" id="402676.B6JYG2"/>
<reference evidence="9 11" key="1">
    <citation type="journal article" date="2011" name="Science">
        <title>Comparative functional genomics of the fission yeasts.</title>
        <authorList>
            <person name="Rhind N."/>
            <person name="Chen Z."/>
            <person name="Yassour M."/>
            <person name="Thompson D.A."/>
            <person name="Haas B.J."/>
            <person name="Habib N."/>
            <person name="Wapinski I."/>
            <person name="Roy S."/>
            <person name="Lin M.F."/>
            <person name="Heiman D.I."/>
            <person name="Young S.K."/>
            <person name="Furuya K."/>
            <person name="Guo Y."/>
            <person name="Pidoux A."/>
            <person name="Chen H.M."/>
            <person name="Robbertse B."/>
            <person name="Goldberg J.M."/>
            <person name="Aoki K."/>
            <person name="Bayne E.H."/>
            <person name="Berlin A.M."/>
            <person name="Desjardins C.A."/>
            <person name="Dobbs E."/>
            <person name="Dukaj L."/>
            <person name="Fan L."/>
            <person name="FitzGerald M.G."/>
            <person name="French C."/>
            <person name="Gujja S."/>
            <person name="Hansen K."/>
            <person name="Keifenheim D."/>
            <person name="Levin J.Z."/>
            <person name="Mosher R.A."/>
            <person name="Mueller C.A."/>
            <person name="Pfiffner J."/>
            <person name="Priest M."/>
            <person name="Russ C."/>
            <person name="Smialowska A."/>
            <person name="Swoboda P."/>
            <person name="Sykes S.M."/>
            <person name="Vaughn M."/>
            <person name="Vengrova S."/>
            <person name="Yoder R."/>
            <person name="Zeng Q."/>
            <person name="Allshire R."/>
            <person name="Baulcombe D."/>
            <person name="Birren B.W."/>
            <person name="Brown W."/>
            <person name="Ekwall K."/>
            <person name="Kellis M."/>
            <person name="Leatherwood J."/>
            <person name="Levin H."/>
            <person name="Margalit H."/>
            <person name="Martienssen R."/>
            <person name="Nieduszynski C.A."/>
            <person name="Spatafora J.W."/>
            <person name="Friedman N."/>
            <person name="Dalgaard J.Z."/>
            <person name="Baumann P."/>
            <person name="Niki H."/>
            <person name="Regev A."/>
            <person name="Nusbaum C."/>
        </authorList>
    </citation>
    <scope>NUCLEOTIDE SEQUENCE [LARGE SCALE GENOMIC DNA]</scope>
    <source>
        <strain evidence="11">yFS275 / FY16936</strain>
    </source>
</reference>
<evidence type="ECO:0000256" key="1">
    <source>
        <dbReference type="ARBA" id="ARBA00004123"/>
    </source>
</evidence>
<evidence type="ECO:0000256" key="5">
    <source>
        <dbReference type="ARBA" id="ARBA00023242"/>
    </source>
</evidence>
<dbReference type="Gene3D" id="3.40.5.60">
    <property type="match status" value="1"/>
</dbReference>
<gene>
    <name evidence="10" type="primary">sld5</name>
    <name evidence="9" type="ORF">SJAG_01624</name>
</gene>
<dbReference type="PANTHER" id="PTHR21206:SF0">
    <property type="entry name" value="DNA REPLICATION COMPLEX GINS PROTEIN SLD5"/>
    <property type="match status" value="1"/>
</dbReference>
<dbReference type="AlphaFoldDB" id="B6JYG2"/>
<dbReference type="CDD" id="cd21692">
    <property type="entry name" value="GINS_B_Sld5"/>
    <property type="match status" value="1"/>
</dbReference>
<evidence type="ECO:0000259" key="8">
    <source>
        <dbReference type="Pfam" id="PF16922"/>
    </source>
</evidence>
<dbReference type="PANTHER" id="PTHR21206">
    <property type="entry name" value="SLD5 PROTEIN"/>
    <property type="match status" value="1"/>
</dbReference>
<evidence type="ECO:0000256" key="2">
    <source>
        <dbReference type="ARBA" id="ARBA00008187"/>
    </source>
</evidence>
<evidence type="ECO:0000313" key="10">
    <source>
        <dbReference type="JaponicusDB" id="SJAG_01624"/>
    </source>
</evidence>
<dbReference type="InterPro" id="IPR031633">
    <property type="entry name" value="SLD5_C"/>
</dbReference>
<dbReference type="InterPro" id="IPR021151">
    <property type="entry name" value="GINS_A"/>
</dbReference>
<evidence type="ECO:0000256" key="6">
    <source>
        <dbReference type="PIRNR" id="PIRNR007764"/>
    </source>
</evidence>
<evidence type="ECO:0000313" key="9">
    <source>
        <dbReference type="EMBL" id="EEB06580.1"/>
    </source>
</evidence>
<dbReference type="PIRSF" id="PIRSF007764">
    <property type="entry name" value="Sld5"/>
    <property type="match status" value="1"/>
</dbReference>
<dbReference type="GO" id="GO:0000811">
    <property type="term" value="C:GINS complex"/>
    <property type="evidence" value="ECO:0000318"/>
    <property type="project" value="GO_Central"/>
</dbReference>
<feature type="domain" description="DNA replication complex GINS protein SLD5 C-terminal" evidence="8">
    <location>
        <begin position="160"/>
        <end position="213"/>
    </location>
</feature>
<dbReference type="SUPFAM" id="SSF158573">
    <property type="entry name" value="GINS helical bundle-like"/>
    <property type="match status" value="1"/>
</dbReference>
<sequence>MDEDAIFNLEEPDENEKDYDELCRCWINEKMAPEILPFATDVVGRVMERIRAQLESLEEILETENTTDYRSVLIQNELERVKFVVRVYLRCRIAKIDKFAQYIQSHPHVLALLSSSERQYLLRHQQIVHRFYVNSFLRDLPPKMTKLDDTVGNISMVVEPDVDRTVFCLVNSTVEESVRVAEDEYVNLDKGSILLLRYSAIAPFVQQGIVSLI</sequence>
<dbReference type="RefSeq" id="XP_002172873.1">
    <property type="nucleotide sequence ID" value="XM_002172837.1"/>
</dbReference>
<dbReference type="JaponicusDB" id="SJAG_01624">
    <property type="gene designation" value="sld5"/>
</dbReference>
<dbReference type="InterPro" id="IPR038749">
    <property type="entry name" value="Sld5_GINS_A"/>
</dbReference>
<dbReference type="CDD" id="cd11711">
    <property type="entry name" value="GINS_A_Sld5"/>
    <property type="match status" value="1"/>
</dbReference>
<dbReference type="GO" id="GO:0000727">
    <property type="term" value="P:double-strand break repair via break-induced replication"/>
    <property type="evidence" value="ECO:0000318"/>
    <property type="project" value="GO_Central"/>
</dbReference>
<comment type="function">
    <text evidence="6">The GINS complex plays an essential role in the initiation of DNA replication.</text>
</comment>